<dbReference type="PANTHER" id="PTHR43341:SF6">
    <property type="entry name" value="AMINO ACID TRANSPORTER (EUROFUNG)"/>
    <property type="match status" value="1"/>
</dbReference>
<dbReference type="OrthoDB" id="10062876at2759"/>
<dbReference type="EMBL" id="CVMT01000001">
    <property type="protein sequence ID" value="CRG83453.1"/>
    <property type="molecule type" value="Genomic_DNA"/>
</dbReference>
<organism evidence="10 11">
    <name type="scientific">Talaromyces islandicus</name>
    <name type="common">Penicillium islandicum</name>
    <dbReference type="NCBI Taxonomy" id="28573"/>
    <lineage>
        <taxon>Eukaryota</taxon>
        <taxon>Fungi</taxon>
        <taxon>Dikarya</taxon>
        <taxon>Ascomycota</taxon>
        <taxon>Pezizomycotina</taxon>
        <taxon>Eurotiomycetes</taxon>
        <taxon>Eurotiomycetidae</taxon>
        <taxon>Eurotiales</taxon>
        <taxon>Trichocomaceae</taxon>
        <taxon>Talaromyces</taxon>
        <taxon>Talaromyces sect. Islandici</taxon>
    </lineage>
</organism>
<feature type="transmembrane region" description="Helical" evidence="8">
    <location>
        <begin position="347"/>
        <end position="372"/>
    </location>
</feature>
<dbReference type="AlphaFoldDB" id="A0A0U1LKE3"/>
<feature type="transmembrane region" description="Helical" evidence="8">
    <location>
        <begin position="392"/>
        <end position="409"/>
    </location>
</feature>
<evidence type="ECO:0000256" key="2">
    <source>
        <dbReference type="ARBA" id="ARBA00022448"/>
    </source>
</evidence>
<feature type="domain" description="Amino acid permease/ SLC12A" evidence="9">
    <location>
        <begin position="56"/>
        <end position="518"/>
    </location>
</feature>
<feature type="transmembrane region" description="Helical" evidence="8">
    <location>
        <begin position="199"/>
        <end position="216"/>
    </location>
</feature>
<dbReference type="FunFam" id="1.20.1740.10:FF:000006">
    <property type="entry name" value="General amino acid permease"/>
    <property type="match status" value="1"/>
</dbReference>
<dbReference type="InterPro" id="IPR004841">
    <property type="entry name" value="AA-permease/SLC12A_dom"/>
</dbReference>
<evidence type="ECO:0000313" key="10">
    <source>
        <dbReference type="EMBL" id="CRG83453.1"/>
    </source>
</evidence>
<dbReference type="OMA" id="KTAYWRF"/>
<reference evidence="10 11" key="1">
    <citation type="submission" date="2015-04" db="EMBL/GenBank/DDBJ databases">
        <authorList>
            <person name="Syromyatnikov M.Y."/>
            <person name="Popov V.N."/>
        </authorList>
    </citation>
    <scope>NUCLEOTIDE SEQUENCE [LARGE SCALE GENOMIC DNA]</scope>
    <source>
        <strain evidence="10">WF-38-12</strain>
    </source>
</reference>
<feature type="transmembrane region" description="Helical" evidence="8">
    <location>
        <begin position="248"/>
        <end position="266"/>
    </location>
</feature>
<feature type="transmembrane region" description="Helical" evidence="8">
    <location>
        <begin position="137"/>
        <end position="159"/>
    </location>
</feature>
<feature type="transmembrane region" description="Helical" evidence="8">
    <location>
        <begin position="165"/>
        <end position="187"/>
    </location>
</feature>
<proteinExistence type="predicted"/>
<keyword evidence="11" id="KW-1185">Reference proteome</keyword>
<evidence type="ECO:0000256" key="1">
    <source>
        <dbReference type="ARBA" id="ARBA00004141"/>
    </source>
</evidence>
<evidence type="ECO:0000259" key="9">
    <source>
        <dbReference type="Pfam" id="PF00324"/>
    </source>
</evidence>
<evidence type="ECO:0000256" key="5">
    <source>
        <dbReference type="ARBA" id="ARBA00022989"/>
    </source>
</evidence>
<sequence length="575" mass="62974">MSPTQDLITPLGTETSKKKGPGNNQDCGGLHDELDVKPGSVYENENTLQRKLGNRHVQLIAIGGSIGTALFVSIGEGLNQGGPGSLLLAYLICSLMLSLVNNCVAEMSTYMPVSGGFIRLAGKWVDEAFGFMAGWNFFFYEAFLIPFEITAVNMVISFWRDDVPVGAVCGACIALYACLNILAVRAYGEAEFWLSSGKVFLICILFSFTFITMVGGNPKGDAYGFRYWQEPGPFAEYRSLGNVGRFEGFLAALWAASFACVGPEYISMVAAEAKYPRTNIKSAFKIVYWRFGVFFIGSALCCGIVIAYNDQTLVKILSGNAGGSGTAAASPYVIAMKNLKIQVLPHIVNALLVSSIFSAGNTYTYCATRTLYGMALDGRAPTFLTKCTGKGVPIYCFAIVMMFPFLSFLQLSNSSSTVLTWLINLSTAAGIIDFIVICVTYVCFHRACQVQGLDRSTLPYKGRFQPFCGYIGLAWMVTVVTCYGYTSFNPWDLTGFLTHYAMVIVAPVLFVSWKLLKGTRWLKPQEVDLVWEAPSINAYEQNSTTTDPPVGFWEEVIALLGFRRRQSCLQARSDA</sequence>
<keyword evidence="3 8" id="KW-0812">Transmembrane</keyword>
<feature type="transmembrane region" description="Helical" evidence="8">
    <location>
        <begin position="498"/>
        <end position="516"/>
    </location>
</feature>
<evidence type="ECO:0000313" key="11">
    <source>
        <dbReference type="Proteomes" id="UP000054383"/>
    </source>
</evidence>
<evidence type="ECO:0000256" key="4">
    <source>
        <dbReference type="ARBA" id="ARBA00022970"/>
    </source>
</evidence>
<accession>A0A0U1LKE3</accession>
<dbReference type="STRING" id="28573.A0A0U1LKE3"/>
<protein>
    <submittedName>
        <fullName evidence="10">General amino acid permease AGP2</fullName>
    </submittedName>
</protein>
<evidence type="ECO:0000256" key="8">
    <source>
        <dbReference type="SAM" id="Phobius"/>
    </source>
</evidence>
<feature type="transmembrane region" description="Helical" evidence="8">
    <location>
        <begin position="287"/>
        <end position="308"/>
    </location>
</feature>
<keyword evidence="6 8" id="KW-0472">Membrane</keyword>
<keyword evidence="2" id="KW-0813">Transport</keyword>
<dbReference type="GO" id="GO:0016020">
    <property type="term" value="C:membrane"/>
    <property type="evidence" value="ECO:0007669"/>
    <property type="project" value="UniProtKB-SubCell"/>
</dbReference>
<dbReference type="Gene3D" id="1.20.1740.10">
    <property type="entry name" value="Amino acid/polyamine transporter I"/>
    <property type="match status" value="1"/>
</dbReference>
<dbReference type="PIRSF" id="PIRSF006060">
    <property type="entry name" value="AA_transporter"/>
    <property type="match status" value="1"/>
</dbReference>
<evidence type="ECO:0000256" key="3">
    <source>
        <dbReference type="ARBA" id="ARBA00022692"/>
    </source>
</evidence>
<evidence type="ECO:0000256" key="7">
    <source>
        <dbReference type="SAM" id="MobiDB-lite"/>
    </source>
</evidence>
<evidence type="ECO:0000256" key="6">
    <source>
        <dbReference type="ARBA" id="ARBA00023136"/>
    </source>
</evidence>
<dbReference type="Pfam" id="PF00324">
    <property type="entry name" value="AA_permease"/>
    <property type="match status" value="1"/>
</dbReference>
<dbReference type="Proteomes" id="UP000054383">
    <property type="component" value="Unassembled WGS sequence"/>
</dbReference>
<gene>
    <name evidence="10" type="ORF">PISL3812_00804</name>
</gene>
<feature type="transmembrane region" description="Helical" evidence="8">
    <location>
        <begin position="421"/>
        <end position="444"/>
    </location>
</feature>
<dbReference type="PANTHER" id="PTHR43341">
    <property type="entry name" value="AMINO ACID PERMEASE"/>
    <property type="match status" value="1"/>
</dbReference>
<feature type="transmembrane region" description="Helical" evidence="8">
    <location>
        <begin position="464"/>
        <end position="486"/>
    </location>
</feature>
<comment type="subcellular location">
    <subcellularLocation>
        <location evidence="1">Membrane</location>
        <topology evidence="1">Multi-pass membrane protein</topology>
    </subcellularLocation>
</comment>
<dbReference type="GO" id="GO:0015171">
    <property type="term" value="F:amino acid transmembrane transporter activity"/>
    <property type="evidence" value="ECO:0007669"/>
    <property type="project" value="TreeGrafter"/>
</dbReference>
<dbReference type="InterPro" id="IPR050524">
    <property type="entry name" value="APC_YAT"/>
</dbReference>
<keyword evidence="4" id="KW-0029">Amino-acid transport</keyword>
<feature type="transmembrane region" description="Helical" evidence="8">
    <location>
        <begin position="87"/>
        <end position="105"/>
    </location>
</feature>
<feature type="region of interest" description="Disordered" evidence="7">
    <location>
        <begin position="1"/>
        <end position="30"/>
    </location>
</feature>
<keyword evidence="5 8" id="KW-1133">Transmembrane helix</keyword>
<name>A0A0U1LKE3_TALIS</name>
<feature type="transmembrane region" description="Helical" evidence="8">
    <location>
        <begin position="57"/>
        <end position="75"/>
    </location>
</feature>